<evidence type="ECO:0000313" key="2">
    <source>
        <dbReference type="WBParaSite" id="Csp11.Scaffold626.g6352.t1"/>
    </source>
</evidence>
<proteinExistence type="predicted"/>
<reference evidence="2" key="1">
    <citation type="submission" date="2016-11" db="UniProtKB">
        <authorList>
            <consortium name="WormBaseParasite"/>
        </authorList>
    </citation>
    <scope>IDENTIFICATION</scope>
</reference>
<protein>
    <submittedName>
        <fullName evidence="2">Na+/H+ antiporter</fullName>
    </submittedName>
</protein>
<dbReference type="eggNOG" id="ENOG502R8K5">
    <property type="taxonomic scope" value="Eukaryota"/>
</dbReference>
<sequence>MCDEATRLAKIGRQEYDLIRLHDAPNSDEQTKFECDLELARFQVIRSQIALKNVYNEEFVTPAKLRYLRDDLEAAEEHLKKLLELSH</sequence>
<organism evidence="1 2">
    <name type="scientific">Caenorhabditis tropicalis</name>
    <dbReference type="NCBI Taxonomy" id="1561998"/>
    <lineage>
        <taxon>Eukaryota</taxon>
        <taxon>Metazoa</taxon>
        <taxon>Ecdysozoa</taxon>
        <taxon>Nematoda</taxon>
        <taxon>Chromadorea</taxon>
        <taxon>Rhabditida</taxon>
        <taxon>Rhabditina</taxon>
        <taxon>Rhabditomorpha</taxon>
        <taxon>Rhabditoidea</taxon>
        <taxon>Rhabditidae</taxon>
        <taxon>Peloderinae</taxon>
        <taxon>Caenorhabditis</taxon>
    </lineage>
</organism>
<dbReference type="STRING" id="1561998.A0A1I7TIT8"/>
<dbReference type="Proteomes" id="UP000095282">
    <property type="component" value="Unplaced"/>
</dbReference>
<accession>A0A1I7TIT8</accession>
<evidence type="ECO:0000313" key="1">
    <source>
        <dbReference type="Proteomes" id="UP000095282"/>
    </source>
</evidence>
<dbReference type="AlphaFoldDB" id="A0A1I7TIT8"/>
<keyword evidence="1" id="KW-1185">Reference proteome</keyword>
<dbReference type="WBParaSite" id="Csp11.Scaffold626.g6352.t1">
    <property type="protein sequence ID" value="Csp11.Scaffold626.g6352.t1"/>
    <property type="gene ID" value="Csp11.Scaffold626.g6352"/>
</dbReference>
<name>A0A1I7TIT8_9PELO</name>